<dbReference type="Gene3D" id="1.10.10.60">
    <property type="entry name" value="Homeodomain-like"/>
    <property type="match status" value="1"/>
</dbReference>
<dbReference type="Pfam" id="PF01965">
    <property type="entry name" value="DJ-1_PfpI"/>
    <property type="match status" value="1"/>
</dbReference>
<dbReference type="PANTHER" id="PTHR43130:SF3">
    <property type="entry name" value="HTH-TYPE TRANSCRIPTIONAL REGULATOR RV1931C"/>
    <property type="match status" value="1"/>
</dbReference>
<dbReference type="InterPro" id="IPR029062">
    <property type="entry name" value="Class_I_gatase-like"/>
</dbReference>
<dbReference type="InterPro" id="IPR052158">
    <property type="entry name" value="INH-QAR"/>
</dbReference>
<protein>
    <submittedName>
        <fullName evidence="4">AraC family transcriptional regulator</fullName>
    </submittedName>
</protein>
<reference evidence="4 5" key="1">
    <citation type="submission" date="2017-06" db="EMBL/GenBank/DDBJ databases">
        <title>Draft genome of Pseudomonas nitroreducens DF05.</title>
        <authorList>
            <person name="Iyer R."/>
        </authorList>
    </citation>
    <scope>NUCLEOTIDE SEQUENCE [LARGE SCALE GENOMIC DNA]</scope>
    <source>
        <strain evidence="4 5">DF05</strain>
    </source>
</reference>
<dbReference type="SUPFAM" id="SSF52317">
    <property type="entry name" value="Class I glutamine amidotransferase-like"/>
    <property type="match status" value="1"/>
</dbReference>
<sequence>MSQDFWFLLLPGFSVMGFVSAVEPLRVANRFRGELYRWHLMSLDGGPVLASNGMSMNADSGLEALREGDTLLVVAGFEPLRACTPALRHWLKRLDREGVTLGGIDTGSFVLAEAGLLQRQRCTVHWEALDAFRETYPQVQATQELFEIDGPRITSAGGTASIDLMLDLIAQAHGPELAVQVSEQFVVGRIRTRQDHQRLQIASRYGVSNRKLVQVIGEMERHSEPPLTTLELAERIQVTRRQLERLFRLHLNDTPSNFYLGLRLDKARQLLRQTDMSVLEIGVACGFETPSYLSRSYRAKFGVCPSQDRVGLRKVAGSSGFVAKSPSPHPSP</sequence>
<keyword evidence="1" id="KW-0805">Transcription regulation</keyword>
<dbReference type="GO" id="GO:0003700">
    <property type="term" value="F:DNA-binding transcription factor activity"/>
    <property type="evidence" value="ECO:0007669"/>
    <property type="project" value="InterPro"/>
</dbReference>
<gene>
    <name evidence="4" type="ORF">CEG18_22335</name>
</gene>
<name>A0A246F8V8_PSENT</name>
<dbReference type="GO" id="GO:0043565">
    <property type="term" value="F:sequence-specific DNA binding"/>
    <property type="evidence" value="ECO:0007669"/>
    <property type="project" value="InterPro"/>
</dbReference>
<dbReference type="SMART" id="SM00342">
    <property type="entry name" value="HTH_ARAC"/>
    <property type="match status" value="1"/>
</dbReference>
<dbReference type="eggNOG" id="COG4977">
    <property type="taxonomic scope" value="Bacteria"/>
</dbReference>
<dbReference type="PROSITE" id="PS01124">
    <property type="entry name" value="HTH_ARAC_FAMILY_2"/>
    <property type="match status" value="1"/>
</dbReference>
<dbReference type="STRING" id="46680.GCA_000807755_05849"/>
<dbReference type="Gene3D" id="3.40.50.880">
    <property type="match status" value="1"/>
</dbReference>
<dbReference type="PANTHER" id="PTHR43130">
    <property type="entry name" value="ARAC-FAMILY TRANSCRIPTIONAL REGULATOR"/>
    <property type="match status" value="1"/>
</dbReference>
<dbReference type="EMBL" id="NJBA01000008">
    <property type="protein sequence ID" value="OWP48760.1"/>
    <property type="molecule type" value="Genomic_DNA"/>
</dbReference>
<dbReference type="Pfam" id="PF12833">
    <property type="entry name" value="HTH_18"/>
    <property type="match status" value="1"/>
</dbReference>
<dbReference type="RefSeq" id="WP_088420745.1">
    <property type="nucleotide sequence ID" value="NZ_NJBA01000008.1"/>
</dbReference>
<evidence type="ECO:0000259" key="3">
    <source>
        <dbReference type="PROSITE" id="PS01124"/>
    </source>
</evidence>
<dbReference type="InterPro" id="IPR009057">
    <property type="entry name" value="Homeodomain-like_sf"/>
</dbReference>
<dbReference type="CDD" id="cd03136">
    <property type="entry name" value="GATase1_AraC_ArgR_like"/>
    <property type="match status" value="1"/>
</dbReference>
<keyword evidence="2" id="KW-0804">Transcription</keyword>
<evidence type="ECO:0000313" key="5">
    <source>
        <dbReference type="Proteomes" id="UP000198145"/>
    </source>
</evidence>
<dbReference type="InterPro" id="IPR018060">
    <property type="entry name" value="HTH_AraC"/>
</dbReference>
<proteinExistence type="predicted"/>
<accession>A0A246F8V8</accession>
<comment type="caution">
    <text evidence="4">The sequence shown here is derived from an EMBL/GenBank/DDBJ whole genome shotgun (WGS) entry which is preliminary data.</text>
</comment>
<dbReference type="InterPro" id="IPR002818">
    <property type="entry name" value="DJ-1/PfpI"/>
</dbReference>
<evidence type="ECO:0000256" key="2">
    <source>
        <dbReference type="ARBA" id="ARBA00023163"/>
    </source>
</evidence>
<dbReference type="SUPFAM" id="SSF46689">
    <property type="entry name" value="Homeodomain-like"/>
    <property type="match status" value="1"/>
</dbReference>
<dbReference type="Proteomes" id="UP000198145">
    <property type="component" value="Unassembled WGS sequence"/>
</dbReference>
<evidence type="ECO:0000313" key="4">
    <source>
        <dbReference type="EMBL" id="OWP48760.1"/>
    </source>
</evidence>
<evidence type="ECO:0000256" key="1">
    <source>
        <dbReference type="ARBA" id="ARBA00023015"/>
    </source>
</evidence>
<feature type="domain" description="HTH araC/xylS-type" evidence="3">
    <location>
        <begin position="213"/>
        <end position="311"/>
    </location>
</feature>
<organism evidence="4 5">
    <name type="scientific">Pseudomonas nitroreducens</name>
    <dbReference type="NCBI Taxonomy" id="46680"/>
    <lineage>
        <taxon>Bacteria</taxon>
        <taxon>Pseudomonadati</taxon>
        <taxon>Pseudomonadota</taxon>
        <taxon>Gammaproteobacteria</taxon>
        <taxon>Pseudomonadales</taxon>
        <taxon>Pseudomonadaceae</taxon>
        <taxon>Pseudomonas</taxon>
    </lineage>
</organism>
<dbReference type="AlphaFoldDB" id="A0A246F8V8"/>